<accession>A0AA36UL35</accession>
<dbReference type="InterPro" id="IPR006121">
    <property type="entry name" value="HMA_dom"/>
</dbReference>
<organism evidence="3 4">
    <name type="scientific">Neisseria macacae ATCC 33926</name>
    <dbReference type="NCBI Taxonomy" id="997348"/>
    <lineage>
        <taxon>Bacteria</taxon>
        <taxon>Pseudomonadati</taxon>
        <taxon>Pseudomonadota</taxon>
        <taxon>Betaproteobacteria</taxon>
        <taxon>Neisseriales</taxon>
        <taxon>Neisseriaceae</taxon>
        <taxon>Neisseria</taxon>
    </lineage>
</organism>
<dbReference type="InterPro" id="IPR001802">
    <property type="entry name" value="MerP/CopZ"/>
</dbReference>
<dbReference type="SUPFAM" id="SSF55008">
    <property type="entry name" value="HMA, heavy metal-associated domain"/>
    <property type="match status" value="1"/>
</dbReference>
<dbReference type="PANTHER" id="PTHR46594:SF4">
    <property type="entry name" value="P-TYPE CATION-TRANSPORTING ATPASE"/>
    <property type="match status" value="1"/>
</dbReference>
<comment type="caution">
    <text evidence="3">The sequence shown here is derived from an EMBL/GenBank/DDBJ whole genome shotgun (WGS) entry which is preliminary data.</text>
</comment>
<dbReference type="FunFam" id="3.30.70.100:FF:000005">
    <property type="entry name" value="Copper-exporting P-type ATPase A"/>
    <property type="match status" value="1"/>
</dbReference>
<dbReference type="PROSITE" id="PS01047">
    <property type="entry name" value="HMA_1"/>
    <property type="match status" value="1"/>
</dbReference>
<reference evidence="3 4" key="1">
    <citation type="submission" date="2011-05" db="EMBL/GenBank/DDBJ databases">
        <authorList>
            <person name="Muzny D."/>
            <person name="Qin X."/>
            <person name="Deng J."/>
            <person name="Jiang H."/>
            <person name="Liu Y."/>
            <person name="Qu J."/>
            <person name="Song X.-Z."/>
            <person name="Zhang L."/>
            <person name="Thornton R."/>
            <person name="Coyle M."/>
            <person name="Francisco L."/>
            <person name="Jackson L."/>
            <person name="Javaid M."/>
            <person name="Korchina V."/>
            <person name="Kovar C."/>
            <person name="Mata R."/>
            <person name="Mathew T."/>
            <person name="Ngo R."/>
            <person name="Nguyen L."/>
            <person name="Nguyen N."/>
            <person name="Okwuonu G."/>
            <person name="Ongeri F."/>
            <person name="Pham C."/>
            <person name="Simmons D."/>
            <person name="Wilczek-Boney K."/>
            <person name="Hale W."/>
            <person name="Jakkamsetti A."/>
            <person name="Pham P."/>
            <person name="Ruth R."/>
            <person name="San Lucas F."/>
            <person name="Warren J."/>
            <person name="Zhang J."/>
            <person name="Zhao Z."/>
            <person name="Zhou C."/>
            <person name="Zhu D."/>
            <person name="Lee S."/>
            <person name="Bess C."/>
            <person name="Blankenburg K."/>
            <person name="Forbes L."/>
            <person name="Fu Q."/>
            <person name="Gubbala S."/>
            <person name="Hirani K."/>
            <person name="Jayaseelan J.C."/>
            <person name="Lara F."/>
            <person name="Munidasa M."/>
            <person name="Palculict T."/>
            <person name="Patil S."/>
            <person name="Pu L.-L."/>
            <person name="Saada N."/>
            <person name="Tang L."/>
            <person name="Weissenberger G."/>
            <person name="Zhu Y."/>
            <person name="Hemphill L."/>
            <person name="Shang Y."/>
            <person name="Youmans B."/>
            <person name="Ayvaz T."/>
            <person name="Ross M."/>
            <person name="Santibanez J."/>
            <person name="Aqrawi P."/>
            <person name="Gross S."/>
            <person name="Joshi V."/>
            <person name="Fowler G."/>
            <person name="Nazareth L."/>
            <person name="Reid J."/>
            <person name="Worley K."/>
            <person name="Petrosino J."/>
            <person name="Highlander S."/>
            <person name="Gibbs R."/>
        </authorList>
    </citation>
    <scope>NUCLEOTIDE SEQUENCE [LARGE SCALE GENOMIC DNA]</scope>
    <source>
        <strain evidence="3 4">ATCC 33926</strain>
    </source>
</reference>
<name>A0AA36UL35_9NEIS</name>
<dbReference type="PROSITE" id="PS50846">
    <property type="entry name" value="HMA_2"/>
    <property type="match status" value="1"/>
</dbReference>
<dbReference type="InterPro" id="IPR017969">
    <property type="entry name" value="Heavy-metal-associated_CS"/>
</dbReference>
<feature type="domain" description="HMA" evidence="2">
    <location>
        <begin position="20"/>
        <end position="86"/>
    </location>
</feature>
<protein>
    <submittedName>
        <fullName evidence="3">MerTP family mercury (Hg2+) permease, binding protein MerP</fullName>
    </submittedName>
</protein>
<dbReference type="EMBL" id="AFQE01000044">
    <property type="protein sequence ID" value="EGQ77541.1"/>
    <property type="molecule type" value="Genomic_DNA"/>
</dbReference>
<evidence type="ECO:0000313" key="3">
    <source>
        <dbReference type="EMBL" id="EGQ77541.1"/>
    </source>
</evidence>
<gene>
    <name evidence="3" type="primary">merP</name>
    <name evidence="3" type="ORF">HMPREF9418_0963</name>
</gene>
<dbReference type="PRINTS" id="PR00946">
    <property type="entry name" value="HGSCAVENGER"/>
</dbReference>
<sequence>MLQQFVGFHDICPQKGNPMETLTLHIDGMTCGGCVKSVTRILTGIDGVAKAEVSLENKNAVIEFDPAKTNAAALIDAVEDGGYDAAL</sequence>
<proteinExistence type="predicted"/>
<dbReference type="CDD" id="cd00371">
    <property type="entry name" value="HMA"/>
    <property type="match status" value="1"/>
</dbReference>
<evidence type="ECO:0000256" key="1">
    <source>
        <dbReference type="ARBA" id="ARBA00022723"/>
    </source>
</evidence>
<evidence type="ECO:0000313" key="4">
    <source>
        <dbReference type="Proteomes" id="UP000004982"/>
    </source>
</evidence>
<dbReference type="AlphaFoldDB" id="A0AA36UL35"/>
<dbReference type="Gene3D" id="3.30.70.100">
    <property type="match status" value="1"/>
</dbReference>
<dbReference type="Proteomes" id="UP000004982">
    <property type="component" value="Unassembled WGS sequence"/>
</dbReference>
<dbReference type="PANTHER" id="PTHR46594">
    <property type="entry name" value="P-TYPE CATION-TRANSPORTING ATPASE"/>
    <property type="match status" value="1"/>
</dbReference>
<dbReference type="GO" id="GO:0046872">
    <property type="term" value="F:metal ion binding"/>
    <property type="evidence" value="ECO:0007669"/>
    <property type="project" value="UniProtKB-KW"/>
</dbReference>
<dbReference type="InterPro" id="IPR036163">
    <property type="entry name" value="HMA_dom_sf"/>
</dbReference>
<evidence type="ECO:0000259" key="2">
    <source>
        <dbReference type="PROSITE" id="PS50846"/>
    </source>
</evidence>
<dbReference type="Pfam" id="PF00403">
    <property type="entry name" value="HMA"/>
    <property type="match status" value="1"/>
</dbReference>
<keyword evidence="1" id="KW-0479">Metal-binding</keyword>